<organism evidence="1 2">
    <name type="scientific">Pyrus ussuriensis x Pyrus communis</name>
    <dbReference type="NCBI Taxonomy" id="2448454"/>
    <lineage>
        <taxon>Eukaryota</taxon>
        <taxon>Viridiplantae</taxon>
        <taxon>Streptophyta</taxon>
        <taxon>Embryophyta</taxon>
        <taxon>Tracheophyta</taxon>
        <taxon>Spermatophyta</taxon>
        <taxon>Magnoliopsida</taxon>
        <taxon>eudicotyledons</taxon>
        <taxon>Gunneridae</taxon>
        <taxon>Pentapetalae</taxon>
        <taxon>rosids</taxon>
        <taxon>fabids</taxon>
        <taxon>Rosales</taxon>
        <taxon>Rosaceae</taxon>
        <taxon>Amygdaloideae</taxon>
        <taxon>Maleae</taxon>
        <taxon>Pyrus</taxon>
    </lineage>
</organism>
<proteinExistence type="predicted"/>
<keyword evidence="2" id="KW-1185">Reference proteome</keyword>
<evidence type="ECO:0000313" key="1">
    <source>
        <dbReference type="EMBL" id="KAB2623210.1"/>
    </source>
</evidence>
<dbReference type="Proteomes" id="UP000327157">
    <property type="component" value="Chromosome 4"/>
</dbReference>
<reference evidence="1 2" key="1">
    <citation type="submission" date="2019-09" db="EMBL/GenBank/DDBJ databases">
        <authorList>
            <person name="Ou C."/>
        </authorList>
    </citation>
    <scope>NUCLEOTIDE SEQUENCE [LARGE SCALE GENOMIC DNA]</scope>
    <source>
        <strain evidence="1">S2</strain>
        <tissue evidence="1">Leaf</tissue>
    </source>
</reference>
<gene>
    <name evidence="1" type="ORF">D8674_025392</name>
</gene>
<dbReference type="EMBL" id="SMOL01000231">
    <property type="protein sequence ID" value="KAB2623210.1"/>
    <property type="molecule type" value="Genomic_DNA"/>
</dbReference>
<protein>
    <submittedName>
        <fullName evidence="1">Uncharacterized protein</fullName>
    </submittedName>
</protein>
<comment type="caution">
    <text evidence="1">The sequence shown here is derived from an EMBL/GenBank/DDBJ whole genome shotgun (WGS) entry which is preliminary data.</text>
</comment>
<evidence type="ECO:0000313" key="2">
    <source>
        <dbReference type="Proteomes" id="UP000327157"/>
    </source>
</evidence>
<sequence length="67" mass="7683">MPNRRRTLKGCDSDLGMRLKFMENCSQNDGREIWEGKITYVKTGKRVVCVRPGGWVVDGRGGERILR</sequence>
<accession>A0A5N5HCP3</accession>
<name>A0A5N5HCP3_9ROSA</name>
<reference evidence="1 2" key="3">
    <citation type="submission" date="2019-11" db="EMBL/GenBank/DDBJ databases">
        <title>A de novo genome assembly of a pear dwarfing rootstock.</title>
        <authorList>
            <person name="Wang F."/>
            <person name="Wang J."/>
            <person name="Li S."/>
            <person name="Zhang Y."/>
            <person name="Fang M."/>
            <person name="Ma L."/>
            <person name="Zhao Y."/>
            <person name="Jiang S."/>
        </authorList>
    </citation>
    <scope>NUCLEOTIDE SEQUENCE [LARGE SCALE GENOMIC DNA]</scope>
    <source>
        <strain evidence="1">S2</strain>
        <tissue evidence="1">Leaf</tissue>
    </source>
</reference>
<dbReference type="AlphaFoldDB" id="A0A5N5HCP3"/>
<reference evidence="2" key="2">
    <citation type="submission" date="2019-10" db="EMBL/GenBank/DDBJ databases">
        <title>A de novo genome assembly of a pear dwarfing rootstock.</title>
        <authorList>
            <person name="Wang F."/>
            <person name="Wang J."/>
            <person name="Li S."/>
            <person name="Zhang Y."/>
            <person name="Fang M."/>
            <person name="Ma L."/>
            <person name="Zhao Y."/>
            <person name="Jiang S."/>
        </authorList>
    </citation>
    <scope>NUCLEOTIDE SEQUENCE [LARGE SCALE GENOMIC DNA]</scope>
</reference>